<dbReference type="CDD" id="cd00009">
    <property type="entry name" value="AAA"/>
    <property type="match status" value="1"/>
</dbReference>
<dbReference type="CDD" id="cd17534">
    <property type="entry name" value="REC_DC-like"/>
    <property type="match status" value="1"/>
</dbReference>
<proteinExistence type="predicted"/>
<dbReference type="Pfam" id="PF00158">
    <property type="entry name" value="Sigma54_activat"/>
    <property type="match status" value="1"/>
</dbReference>
<comment type="caution">
    <text evidence="9">The sequence shown here is derived from an EMBL/GenBank/DDBJ whole genome shotgun (WGS) entry which is preliminary data.</text>
</comment>
<feature type="domain" description="Sigma-54 factor interaction" evidence="7">
    <location>
        <begin position="167"/>
        <end position="396"/>
    </location>
</feature>
<dbReference type="OrthoDB" id="9767722at2"/>
<dbReference type="Gene3D" id="3.40.50.300">
    <property type="entry name" value="P-loop containing nucleotide triphosphate hydrolases"/>
    <property type="match status" value="1"/>
</dbReference>
<keyword evidence="1" id="KW-0547">Nucleotide-binding</keyword>
<keyword evidence="2" id="KW-0067">ATP-binding</keyword>
<evidence type="ECO:0000256" key="3">
    <source>
        <dbReference type="ARBA" id="ARBA00023015"/>
    </source>
</evidence>
<dbReference type="RefSeq" id="WP_106605792.1">
    <property type="nucleotide sequence ID" value="NZ_PYGK01000020.1"/>
</dbReference>
<dbReference type="Pfam" id="PF00072">
    <property type="entry name" value="Response_reg"/>
    <property type="match status" value="1"/>
</dbReference>
<dbReference type="Gene3D" id="1.10.8.60">
    <property type="match status" value="1"/>
</dbReference>
<dbReference type="GO" id="GO:0005524">
    <property type="term" value="F:ATP binding"/>
    <property type="evidence" value="ECO:0007669"/>
    <property type="project" value="UniProtKB-KW"/>
</dbReference>
<evidence type="ECO:0000256" key="4">
    <source>
        <dbReference type="ARBA" id="ARBA00023125"/>
    </source>
</evidence>
<dbReference type="Gene3D" id="1.10.10.60">
    <property type="entry name" value="Homeodomain-like"/>
    <property type="match status" value="1"/>
</dbReference>
<dbReference type="SUPFAM" id="SSF52172">
    <property type="entry name" value="CheY-like"/>
    <property type="match status" value="1"/>
</dbReference>
<dbReference type="PROSITE" id="PS00688">
    <property type="entry name" value="SIGMA54_INTERACT_3"/>
    <property type="match status" value="1"/>
</dbReference>
<dbReference type="Pfam" id="PF25601">
    <property type="entry name" value="AAA_lid_14"/>
    <property type="match status" value="1"/>
</dbReference>
<dbReference type="PANTHER" id="PTHR32071:SF57">
    <property type="entry name" value="C4-DICARBOXYLATE TRANSPORT TRANSCRIPTIONAL REGULATORY PROTEIN DCTD"/>
    <property type="match status" value="1"/>
</dbReference>
<organism evidence="9 10">
    <name type="scientific">Chitinophaga ginsengisoli</name>
    <dbReference type="NCBI Taxonomy" id="363837"/>
    <lineage>
        <taxon>Bacteria</taxon>
        <taxon>Pseudomonadati</taxon>
        <taxon>Bacteroidota</taxon>
        <taxon>Chitinophagia</taxon>
        <taxon>Chitinophagales</taxon>
        <taxon>Chitinophagaceae</taxon>
        <taxon>Chitinophaga</taxon>
    </lineage>
</organism>
<dbReference type="FunFam" id="3.40.50.300:FF:000006">
    <property type="entry name" value="DNA-binding transcriptional regulator NtrC"/>
    <property type="match status" value="1"/>
</dbReference>
<dbReference type="InterPro" id="IPR027417">
    <property type="entry name" value="P-loop_NTPase"/>
</dbReference>
<dbReference type="InterPro" id="IPR002197">
    <property type="entry name" value="HTH_Fis"/>
</dbReference>
<protein>
    <submittedName>
        <fullName evidence="9">DNA-binding NtrC family response regulator</fullName>
    </submittedName>
</protein>
<reference evidence="9 10" key="1">
    <citation type="submission" date="2018-03" db="EMBL/GenBank/DDBJ databases">
        <title>Genomic Encyclopedia of Archaeal and Bacterial Type Strains, Phase II (KMG-II): from individual species to whole genera.</title>
        <authorList>
            <person name="Goeker M."/>
        </authorList>
    </citation>
    <scope>NUCLEOTIDE SEQUENCE [LARGE SCALE GENOMIC DNA]</scope>
    <source>
        <strain evidence="9 10">DSM 18107</strain>
    </source>
</reference>
<gene>
    <name evidence="9" type="ORF">CLV42_120122</name>
</gene>
<dbReference type="EMBL" id="PYGK01000020">
    <property type="protein sequence ID" value="PSL22860.1"/>
    <property type="molecule type" value="Genomic_DNA"/>
</dbReference>
<evidence type="ECO:0000256" key="1">
    <source>
        <dbReference type="ARBA" id="ARBA00022741"/>
    </source>
</evidence>
<dbReference type="Proteomes" id="UP000240978">
    <property type="component" value="Unassembled WGS sequence"/>
</dbReference>
<dbReference type="SMART" id="SM00448">
    <property type="entry name" value="REC"/>
    <property type="match status" value="1"/>
</dbReference>
<dbReference type="InterPro" id="IPR058031">
    <property type="entry name" value="AAA_lid_NorR"/>
</dbReference>
<dbReference type="Gene3D" id="3.40.50.2300">
    <property type="match status" value="1"/>
</dbReference>
<dbReference type="SUPFAM" id="SSF46689">
    <property type="entry name" value="Homeodomain-like"/>
    <property type="match status" value="1"/>
</dbReference>
<dbReference type="PANTHER" id="PTHR32071">
    <property type="entry name" value="TRANSCRIPTIONAL REGULATORY PROTEIN"/>
    <property type="match status" value="1"/>
</dbReference>
<evidence type="ECO:0000256" key="6">
    <source>
        <dbReference type="PROSITE-ProRule" id="PRU00169"/>
    </source>
</evidence>
<keyword evidence="6" id="KW-0597">Phosphoprotein</keyword>
<dbReference type="InterPro" id="IPR025943">
    <property type="entry name" value="Sigma_54_int_dom_ATP-bd_2"/>
</dbReference>
<evidence type="ECO:0000259" key="8">
    <source>
        <dbReference type="PROSITE" id="PS50110"/>
    </source>
</evidence>
<evidence type="ECO:0000256" key="2">
    <source>
        <dbReference type="ARBA" id="ARBA00022840"/>
    </source>
</evidence>
<dbReference type="GO" id="GO:0000160">
    <property type="term" value="P:phosphorelay signal transduction system"/>
    <property type="evidence" value="ECO:0007669"/>
    <property type="project" value="InterPro"/>
</dbReference>
<dbReference type="SMART" id="SM00382">
    <property type="entry name" value="AAA"/>
    <property type="match status" value="1"/>
</dbReference>
<dbReference type="PROSITE" id="PS00676">
    <property type="entry name" value="SIGMA54_INTERACT_2"/>
    <property type="match status" value="1"/>
</dbReference>
<name>A0A2P8FMB0_9BACT</name>
<dbReference type="SUPFAM" id="SSF52540">
    <property type="entry name" value="P-loop containing nucleoside triphosphate hydrolases"/>
    <property type="match status" value="1"/>
</dbReference>
<evidence type="ECO:0000313" key="10">
    <source>
        <dbReference type="Proteomes" id="UP000240978"/>
    </source>
</evidence>
<keyword evidence="10" id="KW-1185">Reference proteome</keyword>
<dbReference type="PROSITE" id="PS50045">
    <property type="entry name" value="SIGMA54_INTERACT_4"/>
    <property type="match status" value="1"/>
</dbReference>
<dbReference type="AlphaFoldDB" id="A0A2P8FMB0"/>
<keyword evidence="5" id="KW-0804">Transcription</keyword>
<feature type="domain" description="Response regulatory" evidence="8">
    <location>
        <begin position="4"/>
        <end position="118"/>
    </location>
</feature>
<dbReference type="PROSITE" id="PS00675">
    <property type="entry name" value="SIGMA54_INTERACT_1"/>
    <property type="match status" value="1"/>
</dbReference>
<evidence type="ECO:0000259" key="7">
    <source>
        <dbReference type="PROSITE" id="PS50045"/>
    </source>
</evidence>
<dbReference type="InterPro" id="IPR025662">
    <property type="entry name" value="Sigma_54_int_dom_ATP-bd_1"/>
</dbReference>
<dbReference type="Pfam" id="PF02954">
    <property type="entry name" value="HTH_8"/>
    <property type="match status" value="1"/>
</dbReference>
<dbReference type="InterPro" id="IPR011006">
    <property type="entry name" value="CheY-like_superfamily"/>
</dbReference>
<accession>A0A2P8FMB0</accession>
<keyword evidence="3" id="KW-0805">Transcription regulation</keyword>
<dbReference type="InterPro" id="IPR009057">
    <property type="entry name" value="Homeodomain-like_sf"/>
</dbReference>
<dbReference type="InterPro" id="IPR025944">
    <property type="entry name" value="Sigma_54_int_dom_CS"/>
</dbReference>
<evidence type="ECO:0000256" key="5">
    <source>
        <dbReference type="ARBA" id="ARBA00023163"/>
    </source>
</evidence>
<dbReference type="GO" id="GO:0043565">
    <property type="term" value="F:sequence-specific DNA binding"/>
    <property type="evidence" value="ECO:0007669"/>
    <property type="project" value="InterPro"/>
</dbReference>
<dbReference type="GO" id="GO:0006355">
    <property type="term" value="P:regulation of DNA-templated transcription"/>
    <property type="evidence" value="ECO:0007669"/>
    <property type="project" value="InterPro"/>
</dbReference>
<sequence>MEEKIMIVEDELIVAGDIRLTLERAGYKVSGVARSVHRALEIIETERPDLVLLDIYLKGDQTGIDLAVELNKVNIPFVYLSANCNRQVLEAAKVTQPYGFIVKPFREKDLLVTLDIARYRYEHHRALKIQPDNEQQAEPSRLPVFLPDKVIEAQHNNLPSIPNFEGIIGQSNPMLRVFELIRQVAPLDTSVLILGETGTGKEGVANCIHKLSPRKAKPFVKVNCAALPTHLIESELFGHEKGAFTGALEKRIGKFERADGGTIFLDEIGDMPADLQVKLLRVLQEKEIERIGGNGPLKVNVRIIAATNRNLEKEIAEGRFRLDLYYRLHVFPIMLSALRERREDIPLLISHFIRLYAVATGKMVEDVTPVVLKQLMDYSWPGNVRELQNLIERSVLLARESTIKEVSLPTSAKKETVVVSAEKDIKTIVELEREHILTVLKKCNHKISGPGGAAELLNLPPSTLASKMKKLGIVKRHTL</sequence>
<dbReference type="InterPro" id="IPR003593">
    <property type="entry name" value="AAA+_ATPase"/>
</dbReference>
<feature type="modified residue" description="4-aspartylphosphate" evidence="6">
    <location>
        <position position="54"/>
    </location>
</feature>
<dbReference type="InterPro" id="IPR002078">
    <property type="entry name" value="Sigma_54_int"/>
</dbReference>
<dbReference type="PROSITE" id="PS50110">
    <property type="entry name" value="RESPONSE_REGULATORY"/>
    <property type="match status" value="1"/>
</dbReference>
<keyword evidence="4 9" id="KW-0238">DNA-binding</keyword>
<dbReference type="InterPro" id="IPR001789">
    <property type="entry name" value="Sig_transdc_resp-reg_receiver"/>
</dbReference>
<evidence type="ECO:0000313" key="9">
    <source>
        <dbReference type="EMBL" id="PSL22860.1"/>
    </source>
</evidence>